<evidence type="ECO:0000313" key="2">
    <source>
        <dbReference type="Proteomes" id="UP001651880"/>
    </source>
</evidence>
<gene>
    <name evidence="1" type="ORF">LJD61_11915</name>
</gene>
<comment type="caution">
    <text evidence="1">The sequence shown here is derived from an EMBL/GenBank/DDBJ whole genome shotgun (WGS) entry which is preliminary data.</text>
</comment>
<sequence>MCESRKQVKQRKRLDEVIIETGVSQEDYELIKTGSRKRVLTKYKLKYITTGIENGYTMGEIGQNIGMTAAAVKDMMNRYGK</sequence>
<organism evidence="1 2">
    <name type="scientific">Lutispora saccharofermentans</name>
    <dbReference type="NCBI Taxonomy" id="3024236"/>
    <lineage>
        <taxon>Bacteria</taxon>
        <taxon>Bacillati</taxon>
        <taxon>Bacillota</taxon>
        <taxon>Clostridia</taxon>
        <taxon>Lutisporales</taxon>
        <taxon>Lutisporaceae</taxon>
        <taxon>Lutispora</taxon>
    </lineage>
</organism>
<keyword evidence="2" id="KW-1185">Reference proteome</keyword>
<name>A0ABT1NG69_9FIRM</name>
<dbReference type="EMBL" id="JAJEKE010000010">
    <property type="protein sequence ID" value="MCQ1530252.1"/>
    <property type="molecule type" value="Genomic_DNA"/>
</dbReference>
<proteinExistence type="predicted"/>
<accession>A0ABT1NG69</accession>
<dbReference type="Proteomes" id="UP001651880">
    <property type="component" value="Unassembled WGS sequence"/>
</dbReference>
<reference evidence="1 2" key="1">
    <citation type="submission" date="2021-10" db="EMBL/GenBank/DDBJ databases">
        <title>Lutispora strain m25 sp. nov., a thermophilic, non-spore-forming bacterium isolated from a lab-scale methanogenic bioreactor digesting anaerobic sludge.</title>
        <authorList>
            <person name="El Houari A."/>
            <person name="Mcdonald J."/>
        </authorList>
    </citation>
    <scope>NUCLEOTIDE SEQUENCE [LARGE SCALE GENOMIC DNA]</scope>
    <source>
        <strain evidence="2">m25</strain>
    </source>
</reference>
<evidence type="ECO:0000313" key="1">
    <source>
        <dbReference type="EMBL" id="MCQ1530252.1"/>
    </source>
</evidence>
<protein>
    <submittedName>
        <fullName evidence="1">Uncharacterized protein</fullName>
    </submittedName>
</protein>
<dbReference type="RefSeq" id="WP_255227772.1">
    <property type="nucleotide sequence ID" value="NZ_JAJEKE010000010.1"/>
</dbReference>